<evidence type="ECO:0000313" key="2">
    <source>
        <dbReference type="Proteomes" id="UP001589647"/>
    </source>
</evidence>
<accession>A0ABV5IQP4</accession>
<proteinExistence type="predicted"/>
<protein>
    <submittedName>
        <fullName evidence="1">Uncharacterized protein</fullName>
    </submittedName>
</protein>
<comment type="caution">
    <text evidence="1">The sequence shown here is derived from an EMBL/GenBank/DDBJ whole genome shotgun (WGS) entry which is preliminary data.</text>
</comment>
<gene>
    <name evidence="1" type="ORF">ACFFV7_36980</name>
</gene>
<evidence type="ECO:0000313" key="1">
    <source>
        <dbReference type="EMBL" id="MFB9206833.1"/>
    </source>
</evidence>
<name>A0ABV5IQP4_9ACTN</name>
<dbReference type="RefSeq" id="WP_189654275.1">
    <property type="nucleotide sequence ID" value="NZ_BMRC01000069.1"/>
</dbReference>
<keyword evidence="2" id="KW-1185">Reference proteome</keyword>
<dbReference type="Proteomes" id="UP001589647">
    <property type="component" value="Unassembled WGS sequence"/>
</dbReference>
<organism evidence="1 2">
    <name type="scientific">Nonomuraea spiralis</name>
    <dbReference type="NCBI Taxonomy" id="46182"/>
    <lineage>
        <taxon>Bacteria</taxon>
        <taxon>Bacillati</taxon>
        <taxon>Actinomycetota</taxon>
        <taxon>Actinomycetes</taxon>
        <taxon>Streptosporangiales</taxon>
        <taxon>Streptosporangiaceae</taxon>
        <taxon>Nonomuraea</taxon>
    </lineage>
</organism>
<sequence length="84" mass="9834">MMAAEDGRPELSVQDRRSRIRKVYVNVPFYWFYWGDQPDERTSCLNLEAAVDRVEQVARNGWRAGEQAELRIDLGLISDAYRRA</sequence>
<reference evidence="1 2" key="1">
    <citation type="submission" date="2024-09" db="EMBL/GenBank/DDBJ databases">
        <authorList>
            <person name="Sun Q."/>
            <person name="Mori K."/>
        </authorList>
    </citation>
    <scope>NUCLEOTIDE SEQUENCE [LARGE SCALE GENOMIC DNA]</scope>
    <source>
        <strain evidence="1 2">CCM 3426</strain>
    </source>
</reference>
<dbReference type="EMBL" id="JBHMEI010000041">
    <property type="protein sequence ID" value="MFB9206833.1"/>
    <property type="molecule type" value="Genomic_DNA"/>
</dbReference>